<dbReference type="EC" id="1.2.99.5" evidence="2"/>
<name>A0A0X3BMH6_9EURY</name>
<dbReference type="Gene3D" id="2.40.40.20">
    <property type="match status" value="1"/>
</dbReference>
<evidence type="ECO:0000313" key="4">
    <source>
        <dbReference type="Proteomes" id="UP000069850"/>
    </source>
</evidence>
<dbReference type="Pfam" id="PF01568">
    <property type="entry name" value="Molydop_binding"/>
    <property type="match status" value="1"/>
</dbReference>
<sequence>MAKKITLNMITQRSVEEGVGIVKGKMTPEYFEACSIIEMHDDDVKALGLVPNQLVKVTSECGSVIVKSVRGRQALYPGLAFIPQGVYANQIVPPRTQATGEPQYSGFPVTVEPAPEGERRKSTLELVQSAVGMWRGDQ</sequence>
<dbReference type="InterPro" id="IPR009010">
    <property type="entry name" value="Asp_de-COase-like_dom_sf"/>
</dbReference>
<protein>
    <submittedName>
        <fullName evidence="3">Molybdopterin dinucleotide-binding protein</fullName>
    </submittedName>
    <submittedName>
        <fullName evidence="2">Molydopterin dinucleotide-binding region</fullName>
        <ecNumber evidence="2">1.2.99.5</ecNumber>
    </submittedName>
</protein>
<reference evidence="3" key="2">
    <citation type="submission" date="2020-05" db="EMBL/GenBank/DDBJ databases">
        <title>The first insight into the ecology of ammonia-tolerant syntrophic propionate oxidizing bacteria.</title>
        <authorList>
            <person name="Singh A."/>
            <person name="Schnurer A."/>
            <person name="Westerholm M."/>
        </authorList>
    </citation>
    <scope>NUCLEOTIDE SEQUENCE</scope>
    <source>
        <strain evidence="3">MAG54</strain>
    </source>
</reference>
<dbReference type="GO" id="GO:0016491">
    <property type="term" value="F:oxidoreductase activity"/>
    <property type="evidence" value="ECO:0007669"/>
    <property type="project" value="UniProtKB-KW"/>
</dbReference>
<evidence type="ECO:0000259" key="1">
    <source>
        <dbReference type="Pfam" id="PF01568"/>
    </source>
</evidence>
<dbReference type="EMBL" id="LT158599">
    <property type="protein sequence ID" value="CVK33171.1"/>
    <property type="molecule type" value="Genomic_DNA"/>
</dbReference>
<dbReference type="AlphaFoldDB" id="A0A0X3BMH6"/>
<dbReference type="KEGG" id="mema:MMAB1_1958"/>
<evidence type="ECO:0000313" key="2">
    <source>
        <dbReference type="EMBL" id="CVK33171.1"/>
    </source>
</evidence>
<dbReference type="GeneID" id="13355121"/>
<dbReference type="Proteomes" id="UP000737555">
    <property type="component" value="Unassembled WGS sequence"/>
</dbReference>
<dbReference type="InterPro" id="IPR006657">
    <property type="entry name" value="MoPterin_dinucl-bd_dom"/>
</dbReference>
<feature type="domain" description="Molybdopterin dinucleotide-binding" evidence="1">
    <location>
        <begin position="9"/>
        <end position="106"/>
    </location>
</feature>
<evidence type="ECO:0000313" key="3">
    <source>
        <dbReference type="EMBL" id="NQS78473.1"/>
    </source>
</evidence>
<keyword evidence="2" id="KW-0560">Oxidoreductase</keyword>
<proteinExistence type="predicted"/>
<organism evidence="2 4">
    <name type="scientific">Methanoculleus bourgensis</name>
    <dbReference type="NCBI Taxonomy" id="83986"/>
    <lineage>
        <taxon>Archaea</taxon>
        <taxon>Methanobacteriati</taxon>
        <taxon>Methanobacteriota</taxon>
        <taxon>Stenosarchaea group</taxon>
        <taxon>Methanomicrobia</taxon>
        <taxon>Methanomicrobiales</taxon>
        <taxon>Methanomicrobiaceae</taxon>
        <taxon>Methanoculleus</taxon>
    </lineage>
</organism>
<dbReference type="Proteomes" id="UP000069850">
    <property type="component" value="Chromosome 1"/>
</dbReference>
<dbReference type="GeneID" id="27137701"/>
<dbReference type="EMBL" id="JABMJE010000094">
    <property type="protein sequence ID" value="NQS78473.1"/>
    <property type="molecule type" value="Genomic_DNA"/>
</dbReference>
<reference evidence="2 4" key="1">
    <citation type="submission" date="2016-01" db="EMBL/GenBank/DDBJ databases">
        <authorList>
            <person name="Manzoor S."/>
        </authorList>
    </citation>
    <scope>NUCLEOTIDE SEQUENCE [LARGE SCALE GENOMIC DNA]</scope>
    <source>
        <strain evidence="2">Methanoculleus sp MAB1</strain>
    </source>
</reference>
<accession>A0A0X3BMH6</accession>
<dbReference type="OrthoDB" id="116806at2157"/>
<dbReference type="GO" id="GO:0043546">
    <property type="term" value="F:molybdopterin cofactor binding"/>
    <property type="evidence" value="ECO:0007669"/>
    <property type="project" value="InterPro"/>
</dbReference>
<dbReference type="SUPFAM" id="SSF50692">
    <property type="entry name" value="ADC-like"/>
    <property type="match status" value="1"/>
</dbReference>
<gene>
    <name evidence="2" type="primary">fmdC</name>
    <name evidence="3" type="ORF">HQQ74_07195</name>
    <name evidence="2" type="ORF">MMAB1_1958</name>
</gene>
<dbReference type="RefSeq" id="WP_048104695.1">
    <property type="nucleotide sequence ID" value="NZ_DAIMMY010000001.1"/>
</dbReference>